<keyword evidence="1" id="KW-0812">Transmembrane</keyword>
<organism evidence="2 3">
    <name type="scientific">Legionella cherrii</name>
    <dbReference type="NCBI Taxonomy" id="28084"/>
    <lineage>
        <taxon>Bacteria</taxon>
        <taxon>Pseudomonadati</taxon>
        <taxon>Pseudomonadota</taxon>
        <taxon>Gammaproteobacteria</taxon>
        <taxon>Legionellales</taxon>
        <taxon>Legionellaceae</taxon>
        <taxon>Legionella</taxon>
    </lineage>
</organism>
<name>A0A0W0SFZ7_9GAMM</name>
<comment type="caution">
    <text evidence="2">The sequence shown here is derived from an EMBL/GenBank/DDBJ whole genome shotgun (WGS) entry which is preliminary data.</text>
</comment>
<accession>A0A0W0SFZ7</accession>
<feature type="transmembrane region" description="Helical" evidence="1">
    <location>
        <begin position="427"/>
        <end position="448"/>
    </location>
</feature>
<reference evidence="2 3" key="1">
    <citation type="submission" date="2015-11" db="EMBL/GenBank/DDBJ databases">
        <title>Genomic analysis of 38 Legionella species identifies large and diverse effector repertoires.</title>
        <authorList>
            <person name="Burstein D."/>
            <person name="Amaro F."/>
            <person name="Zusman T."/>
            <person name="Lifshitz Z."/>
            <person name="Cohen O."/>
            <person name="Gilbert J.A."/>
            <person name="Pupko T."/>
            <person name="Shuman H.A."/>
            <person name="Segal G."/>
        </authorList>
    </citation>
    <scope>NUCLEOTIDE SEQUENCE [LARGE SCALE GENOMIC DNA]</scope>
    <source>
        <strain evidence="2 3">ORW</strain>
    </source>
</reference>
<keyword evidence="1" id="KW-0472">Membrane</keyword>
<protein>
    <submittedName>
        <fullName evidence="2">Uncharacterized protein</fullName>
    </submittedName>
</protein>
<dbReference type="EMBL" id="LNXW01000009">
    <property type="protein sequence ID" value="KTC82383.1"/>
    <property type="molecule type" value="Genomic_DNA"/>
</dbReference>
<dbReference type="RefSeq" id="WP_058387392.1">
    <property type="nucleotide sequence ID" value="NZ_LNXW01000009.1"/>
</dbReference>
<dbReference type="OrthoDB" id="5651547at2"/>
<dbReference type="AlphaFoldDB" id="A0A0W0SFZ7"/>
<feature type="transmembrane region" description="Helical" evidence="1">
    <location>
        <begin position="381"/>
        <end position="407"/>
    </location>
</feature>
<proteinExistence type="predicted"/>
<sequence>MPSVNPVVYNQKNLLSWQAELAAIELQITEYLQFIEDQRLRLGSLQNELVSQNSLGYQLDVNMASFQDMMDSRPRHYRNYTVETFPSERRSNRLQEQREALKKRMKPYEEAINKTQASMAQLLSRQQWLQEHIPAAQLFLQTLHERPLESVQSLINEIWKTFTHYENTHLINLAPQVRISLFAARYGLNTLTSYVEGYDPAYTNSLHRTNYLRLCGFLWDMYSKVKQEKKDPEFEKLLGHLVESTHMVQQGDLPDHMQTGYSAQAWFESNKQNMPGLFAIKEQDLPNLEEQIFKNELIFITQNRITQLTPLQKHILSTVNLIDAEVKMKKQRKEKIDYHFYGRVLSLLNSAFVNPADQHAAKCLGEIAEYASGSNSVGKKVLGGLLIAAGCLLICASVAGFFTTFGSSSLLSAWGIALGLGLLETELVFGVASSLAAVTGIGLTFFAGPKAIESGARKGFTQELKDIKEELEHYNAPPSYSAVVY</sequence>
<evidence type="ECO:0000313" key="3">
    <source>
        <dbReference type="Proteomes" id="UP000054921"/>
    </source>
</evidence>
<evidence type="ECO:0000256" key="1">
    <source>
        <dbReference type="SAM" id="Phobius"/>
    </source>
</evidence>
<dbReference type="STRING" id="28084.Lche_0647"/>
<dbReference type="Proteomes" id="UP000054921">
    <property type="component" value="Unassembled WGS sequence"/>
</dbReference>
<evidence type="ECO:0000313" key="2">
    <source>
        <dbReference type="EMBL" id="KTC82383.1"/>
    </source>
</evidence>
<dbReference type="PATRIC" id="fig|28084.5.peg.697"/>
<gene>
    <name evidence="2" type="ORF">Lche_0647</name>
</gene>
<keyword evidence="1" id="KW-1133">Transmembrane helix</keyword>